<dbReference type="Proteomes" id="UP000053236">
    <property type="component" value="Unassembled WGS sequence"/>
</dbReference>
<dbReference type="EMBL" id="KI692067">
    <property type="protein sequence ID" value="ETM50143.1"/>
    <property type="molecule type" value="Genomic_DNA"/>
</dbReference>
<reference evidence="1" key="1">
    <citation type="submission" date="2013-11" db="EMBL/GenBank/DDBJ databases">
        <title>The Genome Sequence of Phytophthora parasitica CJ02B3.</title>
        <authorList>
            <consortium name="The Broad Institute Genomics Platform"/>
            <person name="Russ C."/>
            <person name="Tyler B."/>
            <person name="Panabieres F."/>
            <person name="Shan W."/>
            <person name="Tripathy S."/>
            <person name="Grunwald N."/>
            <person name="Machado M."/>
            <person name="Johnson C.S."/>
            <person name="Arredondo F."/>
            <person name="Hong C."/>
            <person name="Coffey M."/>
            <person name="Young S.K."/>
            <person name="Zeng Q."/>
            <person name="Gargeya S."/>
            <person name="Fitzgerald M."/>
            <person name="Abouelleil A."/>
            <person name="Alvarado L."/>
            <person name="Chapman S.B."/>
            <person name="Gainer-Dewar J."/>
            <person name="Goldberg J."/>
            <person name="Griggs A."/>
            <person name="Gujja S."/>
            <person name="Hansen M."/>
            <person name="Howarth C."/>
            <person name="Imamovic A."/>
            <person name="Ireland A."/>
            <person name="Larimer J."/>
            <person name="McCowan C."/>
            <person name="Murphy C."/>
            <person name="Pearson M."/>
            <person name="Poon T.W."/>
            <person name="Priest M."/>
            <person name="Roberts A."/>
            <person name="Saif S."/>
            <person name="Shea T."/>
            <person name="Sykes S."/>
            <person name="Wortman J."/>
            <person name="Nusbaum C."/>
            <person name="Birren B."/>
        </authorList>
    </citation>
    <scope>NUCLEOTIDE SEQUENCE [LARGE SCALE GENOMIC DNA]</scope>
    <source>
        <strain evidence="1">CJ02B3</strain>
    </source>
</reference>
<dbReference type="EMBL" id="KI685533">
    <property type="protein sequence ID" value="ETK90412.1"/>
    <property type="molecule type" value="Genomic_DNA"/>
</dbReference>
<proteinExistence type="predicted"/>
<evidence type="ECO:0000313" key="1">
    <source>
        <dbReference type="EMBL" id="ETK90412.1"/>
    </source>
</evidence>
<accession>W2NQ99</accession>
<dbReference type="AlphaFoldDB" id="W2NQ99"/>
<dbReference type="EMBL" id="KI672091">
    <property type="protein sequence ID" value="ETL43828.1"/>
    <property type="molecule type" value="Genomic_DNA"/>
</dbReference>
<reference evidence="3" key="3">
    <citation type="submission" date="2013-11" db="EMBL/GenBank/DDBJ databases">
        <title>The Genome Sequence of Phytophthora parasitica IAC_01/95.</title>
        <authorList>
            <consortium name="The Broad Institute Genomics Platform"/>
            <person name="Russ C."/>
            <person name="Tyler B."/>
            <person name="Panabieres F."/>
            <person name="Shan W."/>
            <person name="Tripathy S."/>
            <person name="Grunwald N."/>
            <person name="Machado M."/>
            <person name="Johnson C.S."/>
            <person name="Arredondo F."/>
            <person name="Hong C."/>
            <person name="Coffey M."/>
            <person name="Young S.K."/>
            <person name="Zeng Q."/>
            <person name="Gargeya S."/>
            <person name="Fitzgerald M."/>
            <person name="Abouelleil A."/>
            <person name="Alvarado L."/>
            <person name="Chapman S.B."/>
            <person name="Gainer-Dewar J."/>
            <person name="Goldberg J."/>
            <person name="Griggs A."/>
            <person name="Gujja S."/>
            <person name="Hansen M."/>
            <person name="Howarth C."/>
            <person name="Imamovic A."/>
            <person name="Ireland A."/>
            <person name="Larimer J."/>
            <person name="McCowan C."/>
            <person name="Murphy C."/>
            <person name="Pearson M."/>
            <person name="Poon T.W."/>
            <person name="Priest M."/>
            <person name="Roberts A."/>
            <person name="Saif S."/>
            <person name="Shea T."/>
            <person name="Sykes S."/>
            <person name="Wortman J."/>
            <person name="Nusbaum C."/>
            <person name="Birren B."/>
        </authorList>
    </citation>
    <scope>NUCLEOTIDE SEQUENCE [LARGE SCALE GENOMIC DNA]</scope>
    <source>
        <strain evidence="3">IAC_01/95</strain>
    </source>
</reference>
<gene>
    <name evidence="3" type="ORF">L914_05770</name>
    <name evidence="1" type="ORF">L915_05824</name>
    <name evidence="2" type="ORF">L916_05755</name>
</gene>
<dbReference type="Proteomes" id="UP000054532">
    <property type="component" value="Unassembled WGS sequence"/>
</dbReference>
<protein>
    <submittedName>
        <fullName evidence="3">Uncharacterized protein</fullName>
    </submittedName>
</protein>
<organism evidence="3">
    <name type="scientific">Phytophthora nicotianae</name>
    <name type="common">Potato buckeye rot agent</name>
    <name type="synonym">Phytophthora parasitica</name>
    <dbReference type="NCBI Taxonomy" id="4792"/>
    <lineage>
        <taxon>Eukaryota</taxon>
        <taxon>Sar</taxon>
        <taxon>Stramenopiles</taxon>
        <taxon>Oomycota</taxon>
        <taxon>Peronosporomycetes</taxon>
        <taxon>Peronosporales</taxon>
        <taxon>Peronosporaceae</taxon>
        <taxon>Phytophthora</taxon>
    </lineage>
</organism>
<evidence type="ECO:0000313" key="4">
    <source>
        <dbReference type="Proteomes" id="UP000053864"/>
    </source>
</evidence>
<evidence type="ECO:0000313" key="2">
    <source>
        <dbReference type="EMBL" id="ETL43828.1"/>
    </source>
</evidence>
<reference evidence="2 4" key="2">
    <citation type="submission" date="2013-11" db="EMBL/GenBank/DDBJ databases">
        <title>The Genome Sequence of Phytophthora parasitica CJ05E6.</title>
        <authorList>
            <consortium name="The Broad Institute Genomics Platform"/>
            <person name="Russ C."/>
            <person name="Tyler B."/>
            <person name="Panabieres F."/>
            <person name="Shan W."/>
            <person name="Tripathy S."/>
            <person name="Grunwald N."/>
            <person name="Machado M."/>
            <person name="Johnson C.S."/>
            <person name="Arredondo F."/>
            <person name="Hong C."/>
            <person name="Coffey M."/>
            <person name="Young S.K."/>
            <person name="Zeng Q."/>
            <person name="Gargeya S."/>
            <person name="Fitzgerald M."/>
            <person name="Abouelleil A."/>
            <person name="Alvarado L."/>
            <person name="Chapman S.B."/>
            <person name="Gainer-Dewar J."/>
            <person name="Goldberg J."/>
            <person name="Griggs A."/>
            <person name="Gujja S."/>
            <person name="Hansen M."/>
            <person name="Howarth C."/>
            <person name="Imamovic A."/>
            <person name="Ireland A."/>
            <person name="Larimer J."/>
            <person name="McCowan C."/>
            <person name="Murphy C."/>
            <person name="Pearson M."/>
            <person name="Poon T.W."/>
            <person name="Priest M."/>
            <person name="Roberts A."/>
            <person name="Saif S."/>
            <person name="Shea T."/>
            <person name="Sykes S."/>
            <person name="Wortman J."/>
            <person name="Nusbaum C."/>
            <person name="Birren B."/>
        </authorList>
    </citation>
    <scope>NUCLEOTIDE SEQUENCE [LARGE SCALE GENOMIC DNA]</scope>
    <source>
        <strain evidence="2 4">CJ05E6</strain>
    </source>
</reference>
<name>W2NQ99_PHYNI</name>
<dbReference type="Proteomes" id="UP000053864">
    <property type="component" value="Unassembled WGS sequence"/>
</dbReference>
<evidence type="ECO:0000313" key="3">
    <source>
        <dbReference type="EMBL" id="ETM50143.1"/>
    </source>
</evidence>
<sequence length="42" mass="4702">MSRRNTSEFCVCLVPPPTTHAKPAKAQRKFGRSFDLKALTLP</sequence>